<sequence>MTRKAQPTSGNAVTLMDVACAANVSRATASLVVRGSPRVAAATRERVEEAMRRLGYVYNRSAAGLRSSRSGVLGVMLPGISNPFFAEFLEGIETVLQSAGLTNFLVISGEEAASEGRILRLLFEHGCDGLAICPPQDMQATSVQSLLRSGLSVVQAMREISDRFDYVGPDYAAGMRLAVDHLAGLGHRHFAFVETGFCHSATRARTAALSAALKTLGLPPAVILRARMPEEDGSGLAEAIDNLRRDGVTAAICFNDLIALSLCGSLADRGIRVGRDFSVVGFDGMAMGQMVRPRLTTIGIQPRSIGRAVAERLVARIGDRQLAVARTILPVRLIAGETTGPQD</sequence>
<dbReference type="PANTHER" id="PTHR30146">
    <property type="entry name" value="LACI-RELATED TRANSCRIPTIONAL REPRESSOR"/>
    <property type="match status" value="1"/>
</dbReference>
<keyword evidence="7" id="KW-1185">Reference proteome</keyword>
<dbReference type="InterPro" id="IPR010982">
    <property type="entry name" value="Lambda_DNA-bd_dom_sf"/>
</dbReference>
<name>A0A443IND4_9RHOB</name>
<keyword evidence="1" id="KW-0678">Repressor</keyword>
<feature type="domain" description="HTH lacI-type" evidence="5">
    <location>
        <begin position="13"/>
        <end position="67"/>
    </location>
</feature>
<dbReference type="SMART" id="SM00354">
    <property type="entry name" value="HTH_LACI"/>
    <property type="match status" value="1"/>
</dbReference>
<reference evidence="6 7" key="1">
    <citation type="submission" date="2019-01" db="EMBL/GenBank/DDBJ databases">
        <title>Sinorhodobacter populi sp. nov. isolated from the symptomatic bark tissue of Populus euramericana canker.</title>
        <authorList>
            <person name="Xu G."/>
        </authorList>
    </citation>
    <scope>NUCLEOTIDE SEQUENCE [LARGE SCALE GENOMIC DNA]</scope>
    <source>
        <strain evidence="6 7">2D-5</strain>
    </source>
</reference>
<dbReference type="InterPro" id="IPR000843">
    <property type="entry name" value="HTH_LacI"/>
</dbReference>
<keyword evidence="2" id="KW-0805">Transcription regulation</keyword>
<evidence type="ECO:0000256" key="1">
    <source>
        <dbReference type="ARBA" id="ARBA00022491"/>
    </source>
</evidence>
<dbReference type="EMBL" id="SAUW01000022">
    <property type="protein sequence ID" value="RWR07484.1"/>
    <property type="molecule type" value="Genomic_DNA"/>
</dbReference>
<proteinExistence type="predicted"/>
<dbReference type="AlphaFoldDB" id="A0A443IND4"/>
<dbReference type="Gene3D" id="1.10.260.40">
    <property type="entry name" value="lambda repressor-like DNA-binding domains"/>
    <property type="match status" value="1"/>
</dbReference>
<accession>A0A443IND4</accession>
<dbReference type="GO" id="GO:0000976">
    <property type="term" value="F:transcription cis-regulatory region binding"/>
    <property type="evidence" value="ECO:0007669"/>
    <property type="project" value="TreeGrafter"/>
</dbReference>
<dbReference type="PROSITE" id="PS00356">
    <property type="entry name" value="HTH_LACI_1"/>
    <property type="match status" value="1"/>
</dbReference>
<dbReference type="GO" id="GO:0003700">
    <property type="term" value="F:DNA-binding transcription factor activity"/>
    <property type="evidence" value="ECO:0007669"/>
    <property type="project" value="TreeGrafter"/>
</dbReference>
<organism evidence="6 7">
    <name type="scientific">Paenirhodobacter populi</name>
    <dbReference type="NCBI Taxonomy" id="2306993"/>
    <lineage>
        <taxon>Bacteria</taxon>
        <taxon>Pseudomonadati</taxon>
        <taxon>Pseudomonadota</taxon>
        <taxon>Alphaproteobacteria</taxon>
        <taxon>Rhodobacterales</taxon>
        <taxon>Rhodobacter group</taxon>
        <taxon>Paenirhodobacter</taxon>
    </lineage>
</organism>
<dbReference type="RefSeq" id="WP_128270595.1">
    <property type="nucleotide sequence ID" value="NZ_SAUW01000022.1"/>
</dbReference>
<evidence type="ECO:0000313" key="7">
    <source>
        <dbReference type="Proteomes" id="UP000285710"/>
    </source>
</evidence>
<dbReference type="Pfam" id="PF13377">
    <property type="entry name" value="Peripla_BP_3"/>
    <property type="match status" value="1"/>
</dbReference>
<dbReference type="InterPro" id="IPR028082">
    <property type="entry name" value="Peripla_BP_I"/>
</dbReference>
<comment type="caution">
    <text evidence="6">The sequence shown here is derived from an EMBL/GenBank/DDBJ whole genome shotgun (WGS) entry which is preliminary data.</text>
</comment>
<gene>
    <name evidence="6" type="ORF">D2T33_17125</name>
</gene>
<dbReference type="Pfam" id="PF00356">
    <property type="entry name" value="LacI"/>
    <property type="match status" value="1"/>
</dbReference>
<evidence type="ECO:0000259" key="5">
    <source>
        <dbReference type="PROSITE" id="PS50932"/>
    </source>
</evidence>
<evidence type="ECO:0000256" key="2">
    <source>
        <dbReference type="ARBA" id="ARBA00023015"/>
    </source>
</evidence>
<protein>
    <submittedName>
        <fullName evidence="6">LacI family transcriptional regulator</fullName>
    </submittedName>
</protein>
<dbReference type="Gene3D" id="3.40.50.2300">
    <property type="match status" value="2"/>
</dbReference>
<keyword evidence="4" id="KW-0804">Transcription</keyword>
<dbReference type="SUPFAM" id="SSF53822">
    <property type="entry name" value="Periplasmic binding protein-like I"/>
    <property type="match status" value="1"/>
</dbReference>
<dbReference type="SUPFAM" id="SSF47413">
    <property type="entry name" value="lambda repressor-like DNA-binding domains"/>
    <property type="match status" value="1"/>
</dbReference>
<evidence type="ECO:0000256" key="3">
    <source>
        <dbReference type="ARBA" id="ARBA00023125"/>
    </source>
</evidence>
<keyword evidence="3" id="KW-0238">DNA-binding</keyword>
<dbReference type="InterPro" id="IPR046335">
    <property type="entry name" value="LacI/GalR-like_sensor"/>
</dbReference>
<evidence type="ECO:0000256" key="4">
    <source>
        <dbReference type="ARBA" id="ARBA00023163"/>
    </source>
</evidence>
<reference evidence="6 7" key="2">
    <citation type="submission" date="2019-01" db="EMBL/GenBank/DDBJ databases">
        <authorList>
            <person name="Li Y."/>
        </authorList>
    </citation>
    <scope>NUCLEOTIDE SEQUENCE [LARGE SCALE GENOMIC DNA]</scope>
    <source>
        <strain evidence="6 7">2D-5</strain>
    </source>
</reference>
<dbReference type="CDD" id="cd01392">
    <property type="entry name" value="HTH_LacI"/>
    <property type="match status" value="1"/>
</dbReference>
<evidence type="ECO:0000313" key="6">
    <source>
        <dbReference type="EMBL" id="RWR07484.1"/>
    </source>
</evidence>
<dbReference type="PANTHER" id="PTHR30146:SF148">
    <property type="entry name" value="HTH-TYPE TRANSCRIPTIONAL REPRESSOR PURR-RELATED"/>
    <property type="match status" value="1"/>
</dbReference>
<dbReference type="Proteomes" id="UP000285710">
    <property type="component" value="Unassembled WGS sequence"/>
</dbReference>
<dbReference type="PROSITE" id="PS50932">
    <property type="entry name" value="HTH_LACI_2"/>
    <property type="match status" value="1"/>
</dbReference>